<comment type="caution">
    <text evidence="7">The sequence shown here is derived from an EMBL/GenBank/DDBJ whole genome shotgun (WGS) entry which is preliminary data.</text>
</comment>
<proteinExistence type="predicted"/>
<keyword evidence="3" id="KW-1015">Disulfide bond</keyword>
<dbReference type="RefSeq" id="WP_138016935.1">
    <property type="nucleotide sequence ID" value="NZ_SULI01000019.1"/>
</dbReference>
<evidence type="ECO:0000313" key="7">
    <source>
        <dbReference type="EMBL" id="TKZ17979.1"/>
    </source>
</evidence>
<dbReference type="Proteomes" id="UP000306575">
    <property type="component" value="Unassembled WGS sequence"/>
</dbReference>
<dbReference type="Pfam" id="PF01323">
    <property type="entry name" value="DSBA"/>
    <property type="match status" value="1"/>
</dbReference>
<organism evidence="7 8">
    <name type="scientific">Shimia litoralis</name>
    <dbReference type="NCBI Taxonomy" id="420403"/>
    <lineage>
        <taxon>Bacteria</taxon>
        <taxon>Pseudomonadati</taxon>
        <taxon>Pseudomonadota</taxon>
        <taxon>Alphaproteobacteria</taxon>
        <taxon>Rhodobacterales</taxon>
        <taxon>Roseobacteraceae</taxon>
    </lineage>
</organism>
<dbReference type="PROSITE" id="PS51352">
    <property type="entry name" value="THIOREDOXIN_2"/>
    <property type="match status" value="1"/>
</dbReference>
<reference evidence="7 8" key="1">
    <citation type="submission" date="2019-04" db="EMBL/GenBank/DDBJ databases">
        <title>Genome sequence of Pelagicola litoralis CL-ES2.</title>
        <authorList>
            <person name="Cao J."/>
        </authorList>
    </citation>
    <scope>NUCLEOTIDE SEQUENCE [LARGE SCALE GENOMIC DNA]</scope>
    <source>
        <strain evidence="7 8">CL-ES2</strain>
    </source>
</reference>
<feature type="signal peptide" evidence="5">
    <location>
        <begin position="1"/>
        <end position="21"/>
    </location>
</feature>
<evidence type="ECO:0000256" key="3">
    <source>
        <dbReference type="ARBA" id="ARBA00023157"/>
    </source>
</evidence>
<dbReference type="Pfam" id="PF18312">
    <property type="entry name" value="ScsC_N"/>
    <property type="match status" value="1"/>
</dbReference>
<keyword evidence="4" id="KW-0676">Redox-active center</keyword>
<evidence type="ECO:0000259" key="6">
    <source>
        <dbReference type="PROSITE" id="PS51352"/>
    </source>
</evidence>
<sequence length="249" mass="27139">MLKIIASAATALCLASVPAQAFDLGDMTTDERAAFRSEIRAYLLDNPEVIMEAVALLERRESESAAAHDLALVQANAQDIFSDGYSWVGGNLDGDITLVEFVDYRCGYCRKAHAEVQKLVAADGNIRLIYKEFPILGEASLLSSRFAIAVKQIAGDDAYEDMHDALITFKGDITPTTLTRLADSMGLDATAILDKMNDPSVTDEIQRTRALAGKLKISGTPTFVMKDQLLRGYLPLDSMTALVAEKRSR</sequence>
<dbReference type="OrthoDB" id="9780147at2"/>
<keyword evidence="2" id="KW-0560">Oxidoreductase</keyword>
<dbReference type="InterPro" id="IPR013766">
    <property type="entry name" value="Thioredoxin_domain"/>
</dbReference>
<evidence type="ECO:0000256" key="2">
    <source>
        <dbReference type="ARBA" id="ARBA00023002"/>
    </source>
</evidence>
<name>A0A4U7MXQ0_9RHOB</name>
<keyword evidence="1 5" id="KW-0732">Signal</keyword>
<evidence type="ECO:0000313" key="8">
    <source>
        <dbReference type="Proteomes" id="UP000306575"/>
    </source>
</evidence>
<evidence type="ECO:0000256" key="1">
    <source>
        <dbReference type="ARBA" id="ARBA00022729"/>
    </source>
</evidence>
<dbReference type="InterPro" id="IPR036249">
    <property type="entry name" value="Thioredoxin-like_sf"/>
</dbReference>
<feature type="chain" id="PRO_5020296194" evidence="5">
    <location>
        <begin position="22"/>
        <end position="249"/>
    </location>
</feature>
<dbReference type="SUPFAM" id="SSF52833">
    <property type="entry name" value="Thioredoxin-like"/>
    <property type="match status" value="1"/>
</dbReference>
<dbReference type="InterPro" id="IPR041205">
    <property type="entry name" value="ScsC_N"/>
</dbReference>
<dbReference type="Gene3D" id="3.40.30.10">
    <property type="entry name" value="Glutaredoxin"/>
    <property type="match status" value="1"/>
</dbReference>
<dbReference type="PANTHER" id="PTHR13887:SF14">
    <property type="entry name" value="DISULFIDE BOND FORMATION PROTEIN D"/>
    <property type="match status" value="1"/>
</dbReference>
<dbReference type="InterPro" id="IPR001853">
    <property type="entry name" value="DSBA-like_thioredoxin_dom"/>
</dbReference>
<protein>
    <submittedName>
        <fullName evidence="7">DsbA family protein</fullName>
    </submittedName>
</protein>
<accession>A0A4U7MXQ0</accession>
<dbReference type="PANTHER" id="PTHR13887">
    <property type="entry name" value="GLUTATHIONE S-TRANSFERASE KAPPA"/>
    <property type="match status" value="1"/>
</dbReference>
<gene>
    <name evidence="7" type="ORF">FAP39_13560</name>
</gene>
<evidence type="ECO:0000256" key="4">
    <source>
        <dbReference type="ARBA" id="ARBA00023284"/>
    </source>
</evidence>
<evidence type="ECO:0000256" key="5">
    <source>
        <dbReference type="SAM" id="SignalP"/>
    </source>
</evidence>
<keyword evidence="8" id="KW-1185">Reference proteome</keyword>
<dbReference type="GO" id="GO:0016491">
    <property type="term" value="F:oxidoreductase activity"/>
    <property type="evidence" value="ECO:0007669"/>
    <property type="project" value="UniProtKB-KW"/>
</dbReference>
<dbReference type="EMBL" id="SULI01000019">
    <property type="protein sequence ID" value="TKZ17979.1"/>
    <property type="molecule type" value="Genomic_DNA"/>
</dbReference>
<dbReference type="AlphaFoldDB" id="A0A4U7MXQ0"/>
<dbReference type="CDD" id="cd03023">
    <property type="entry name" value="DsbA_Com1_like"/>
    <property type="match status" value="1"/>
</dbReference>
<feature type="domain" description="Thioredoxin" evidence="6">
    <location>
        <begin position="61"/>
        <end position="248"/>
    </location>
</feature>